<protein>
    <recommendedName>
        <fullName evidence="3">Plasmid related protein</fullName>
    </recommendedName>
</protein>
<gene>
    <name evidence="1" type="ORF">Bxe_A2408</name>
</gene>
<accession>Q13ZC8</accession>
<reference evidence="1 2" key="1">
    <citation type="journal article" date="2006" name="Proc. Natl. Acad. Sci. U.S.A.">
        <title>Burkholderia xenovorans LB400 harbors a multi-replicon, 9.73-Mbp genome shaped for versatility.</title>
        <authorList>
            <person name="Chain P.S."/>
            <person name="Denef V.J."/>
            <person name="Konstantinidis K.T."/>
            <person name="Vergez L.M."/>
            <person name="Agullo L."/>
            <person name="Reyes V.L."/>
            <person name="Hauser L."/>
            <person name="Cordova M."/>
            <person name="Gomez L."/>
            <person name="Gonzalez M."/>
            <person name="Land M."/>
            <person name="Lao V."/>
            <person name="Larimer F."/>
            <person name="LiPuma J.J."/>
            <person name="Mahenthiralingam E."/>
            <person name="Malfatti S.A."/>
            <person name="Marx C.J."/>
            <person name="Parnell J.J."/>
            <person name="Ramette A."/>
            <person name="Richardson P."/>
            <person name="Seeger M."/>
            <person name="Smith D."/>
            <person name="Spilker T."/>
            <person name="Sul W.J."/>
            <person name="Tsoi T.V."/>
            <person name="Ulrich L.E."/>
            <person name="Zhulin I.B."/>
            <person name="Tiedje J.M."/>
        </authorList>
    </citation>
    <scope>NUCLEOTIDE SEQUENCE [LARGE SCALE GENOMIC DNA]</scope>
    <source>
        <strain evidence="1 2">LB400</strain>
    </source>
</reference>
<organism evidence="1 2">
    <name type="scientific">Paraburkholderia xenovorans (strain LB400)</name>
    <dbReference type="NCBI Taxonomy" id="266265"/>
    <lineage>
        <taxon>Bacteria</taxon>
        <taxon>Pseudomonadati</taxon>
        <taxon>Pseudomonadota</taxon>
        <taxon>Betaproteobacteria</taxon>
        <taxon>Burkholderiales</taxon>
        <taxon>Burkholderiaceae</taxon>
        <taxon>Paraburkholderia</taxon>
    </lineage>
</organism>
<dbReference type="RefSeq" id="WP_011488204.1">
    <property type="nucleotide sequence ID" value="NC_007951.1"/>
</dbReference>
<sequence>MNSEALPGVLLHPLFPLGRLLATPGAIDLLDRTGTNATSLLHRHQCGDFGDLCASDVRANRDAILTGARILSCYEVGTRREKVWVITESDRSASTLLLPSEY</sequence>
<dbReference type="AlphaFoldDB" id="Q13ZC8"/>
<name>Q13ZC8_PARXL</name>
<dbReference type="Proteomes" id="UP000001817">
    <property type="component" value="Chromosome 1"/>
</dbReference>
<dbReference type="STRING" id="266265.Bxe_A2408"/>
<proteinExistence type="predicted"/>
<keyword evidence="2" id="KW-1185">Reference proteome</keyword>
<evidence type="ECO:0000313" key="2">
    <source>
        <dbReference type="Proteomes" id="UP000001817"/>
    </source>
</evidence>
<dbReference type="OrthoDB" id="5522207at2"/>
<evidence type="ECO:0008006" key="3">
    <source>
        <dbReference type="Google" id="ProtNLM"/>
    </source>
</evidence>
<dbReference type="EMBL" id="CP000270">
    <property type="protein sequence ID" value="ABE30561.1"/>
    <property type="molecule type" value="Genomic_DNA"/>
</dbReference>
<evidence type="ECO:0000313" key="1">
    <source>
        <dbReference type="EMBL" id="ABE30561.1"/>
    </source>
</evidence>
<dbReference type="KEGG" id="bxb:DR64_108"/>
<dbReference type="eggNOG" id="ENOG5032BSH">
    <property type="taxonomic scope" value="Bacteria"/>
</dbReference>
<dbReference type="KEGG" id="bxe:Bxe_A2408"/>